<dbReference type="PANTHER" id="PTHR42999">
    <property type="entry name" value="ANTIBIOTIC RESISTANCE PROTEIN MCBG"/>
    <property type="match status" value="1"/>
</dbReference>
<organism evidence="1 2">
    <name type="scientific">Spirosoma soli</name>
    <dbReference type="NCBI Taxonomy" id="1770529"/>
    <lineage>
        <taxon>Bacteria</taxon>
        <taxon>Pseudomonadati</taxon>
        <taxon>Bacteroidota</taxon>
        <taxon>Cytophagia</taxon>
        <taxon>Cytophagales</taxon>
        <taxon>Cytophagaceae</taxon>
        <taxon>Spirosoma</taxon>
    </lineage>
</organism>
<dbReference type="InterPro" id="IPR001646">
    <property type="entry name" value="5peptide_repeat"/>
</dbReference>
<sequence length="188" mass="21433">MDYYNEVFTDIEQLPLVWADHEFEQCTFKKLDLSRAVLAKANLINCRFEDSKLTQVDLTQAKLNDVKFINCQLPQVDFSVCNSFGFGVAFDGCQLDYAVFLNLKLKKTSFIDCSMKEVHFVACDLTGSGFKNCNLELAKFDNNNLSQVDFSTSYHVSLDPAENKVKKARFSVHNLPGLLTKYDLVIRE</sequence>
<keyword evidence="2" id="KW-1185">Reference proteome</keyword>
<accession>A0ABW5LXH5</accession>
<dbReference type="Pfam" id="PF13599">
    <property type="entry name" value="Pentapeptide_4"/>
    <property type="match status" value="1"/>
</dbReference>
<protein>
    <submittedName>
        <fullName evidence="1">Pentapeptide repeat-containing protein</fullName>
    </submittedName>
</protein>
<dbReference type="RefSeq" id="WP_381518576.1">
    <property type="nucleotide sequence ID" value="NZ_JBHULN010000001.1"/>
</dbReference>
<proteinExistence type="predicted"/>
<evidence type="ECO:0000313" key="2">
    <source>
        <dbReference type="Proteomes" id="UP001597469"/>
    </source>
</evidence>
<dbReference type="SUPFAM" id="SSF141571">
    <property type="entry name" value="Pentapeptide repeat-like"/>
    <property type="match status" value="1"/>
</dbReference>
<dbReference type="EMBL" id="JBHULN010000001">
    <property type="protein sequence ID" value="MFD2569483.1"/>
    <property type="molecule type" value="Genomic_DNA"/>
</dbReference>
<dbReference type="InterPro" id="IPR052949">
    <property type="entry name" value="PA_immunity-related"/>
</dbReference>
<dbReference type="Proteomes" id="UP001597469">
    <property type="component" value="Unassembled WGS sequence"/>
</dbReference>
<comment type="caution">
    <text evidence="1">The sequence shown here is derived from an EMBL/GenBank/DDBJ whole genome shotgun (WGS) entry which is preliminary data.</text>
</comment>
<name>A0ABW5LXH5_9BACT</name>
<gene>
    <name evidence="1" type="ORF">ACFSUS_02500</name>
</gene>
<dbReference type="Pfam" id="PF00805">
    <property type="entry name" value="Pentapeptide"/>
    <property type="match status" value="1"/>
</dbReference>
<dbReference type="PANTHER" id="PTHR42999:SF1">
    <property type="entry name" value="PENTAPEPTIDE REPEAT-CONTAINING PROTEIN"/>
    <property type="match status" value="1"/>
</dbReference>
<evidence type="ECO:0000313" key="1">
    <source>
        <dbReference type="EMBL" id="MFD2569483.1"/>
    </source>
</evidence>
<reference evidence="2" key="1">
    <citation type="journal article" date="2019" name="Int. J. Syst. Evol. Microbiol.">
        <title>The Global Catalogue of Microorganisms (GCM) 10K type strain sequencing project: providing services to taxonomists for standard genome sequencing and annotation.</title>
        <authorList>
            <consortium name="The Broad Institute Genomics Platform"/>
            <consortium name="The Broad Institute Genome Sequencing Center for Infectious Disease"/>
            <person name="Wu L."/>
            <person name="Ma J."/>
        </authorList>
    </citation>
    <scope>NUCLEOTIDE SEQUENCE [LARGE SCALE GENOMIC DNA]</scope>
    <source>
        <strain evidence="2">KCTC 42805</strain>
    </source>
</reference>
<dbReference type="Gene3D" id="2.160.20.80">
    <property type="entry name" value="E3 ubiquitin-protein ligase SopA"/>
    <property type="match status" value="1"/>
</dbReference>